<protein>
    <submittedName>
        <fullName evidence="12">Heat stress transcription factor A-6b</fullName>
    </submittedName>
</protein>
<feature type="transmembrane region" description="Helical" evidence="10">
    <location>
        <begin position="91"/>
        <end position="114"/>
    </location>
</feature>
<dbReference type="PRINTS" id="PR00056">
    <property type="entry name" value="HSFDOMAIN"/>
</dbReference>
<evidence type="ECO:0000256" key="3">
    <source>
        <dbReference type="ARBA" id="ARBA00022553"/>
    </source>
</evidence>
<reference evidence="12" key="2">
    <citation type="submission" date="2015-06" db="UniProtKB">
        <authorList>
            <consortium name="EnsemblPlants"/>
        </authorList>
    </citation>
    <scope>IDENTIFICATION</scope>
    <source>
        <strain evidence="12">DM1-3 516 R44</strain>
    </source>
</reference>
<evidence type="ECO:0000256" key="9">
    <source>
        <dbReference type="RuleBase" id="RU004020"/>
    </source>
</evidence>
<dbReference type="Pfam" id="PF00447">
    <property type="entry name" value="HSF_DNA-bind"/>
    <property type="match status" value="1"/>
</dbReference>
<evidence type="ECO:0000256" key="5">
    <source>
        <dbReference type="ARBA" id="ARBA00023016"/>
    </source>
</evidence>
<evidence type="ECO:0000256" key="1">
    <source>
        <dbReference type="ARBA" id="ARBA00004123"/>
    </source>
</evidence>
<evidence type="ECO:0000256" key="8">
    <source>
        <dbReference type="ARBA" id="ARBA00023242"/>
    </source>
</evidence>
<evidence type="ECO:0000256" key="10">
    <source>
        <dbReference type="SAM" id="Phobius"/>
    </source>
</evidence>
<keyword evidence="10" id="KW-0812">Transmembrane</keyword>
<dbReference type="SMART" id="SM00415">
    <property type="entry name" value="HSF"/>
    <property type="match status" value="1"/>
</dbReference>
<evidence type="ECO:0000256" key="2">
    <source>
        <dbReference type="ARBA" id="ARBA00011233"/>
    </source>
</evidence>
<dbReference type="PANTHER" id="PTHR10015:SF334">
    <property type="entry name" value="HEAT STRESS TRANSCRIPTION FACTOR A-6B"/>
    <property type="match status" value="1"/>
</dbReference>
<dbReference type="PANTHER" id="PTHR10015">
    <property type="entry name" value="HEAT SHOCK TRANSCRIPTION FACTOR"/>
    <property type="match status" value="1"/>
</dbReference>
<dbReference type="GO" id="GO:0043565">
    <property type="term" value="F:sequence-specific DNA binding"/>
    <property type="evidence" value="ECO:0007669"/>
    <property type="project" value="InterPro"/>
</dbReference>
<keyword evidence="10" id="KW-1133">Transmembrane helix</keyword>
<evidence type="ECO:0000256" key="7">
    <source>
        <dbReference type="ARBA" id="ARBA00023163"/>
    </source>
</evidence>
<dbReference type="HOGENOM" id="CLU_2089100_0_0_1"/>
<keyword evidence="13" id="KW-1185">Reference proteome</keyword>
<keyword evidence="6" id="KW-0238">DNA-binding</keyword>
<keyword evidence="8" id="KW-0539">Nucleus</keyword>
<feature type="domain" description="HSF-type DNA-binding" evidence="11">
    <location>
        <begin position="29"/>
        <end position="115"/>
    </location>
</feature>
<proteinExistence type="inferred from homology"/>
<dbReference type="ExpressionAtlas" id="M1BC85">
    <property type="expression patterns" value="baseline and differential"/>
</dbReference>
<evidence type="ECO:0000313" key="12">
    <source>
        <dbReference type="EnsemblPlants" id="PGSC0003DMT400041943"/>
    </source>
</evidence>
<accession>M1BC85</accession>
<dbReference type="SMR" id="M1BC85"/>
<dbReference type="Gene3D" id="1.10.10.10">
    <property type="entry name" value="Winged helix-like DNA-binding domain superfamily/Winged helix DNA-binding domain"/>
    <property type="match status" value="1"/>
</dbReference>
<dbReference type="InterPro" id="IPR000232">
    <property type="entry name" value="HSF_DNA-bd"/>
</dbReference>
<evidence type="ECO:0000259" key="11">
    <source>
        <dbReference type="SMART" id="SM00415"/>
    </source>
</evidence>
<comment type="subunit">
    <text evidence="2">Homotrimer.</text>
</comment>
<dbReference type="InterPro" id="IPR036388">
    <property type="entry name" value="WH-like_DNA-bd_sf"/>
</dbReference>
<keyword evidence="4" id="KW-0805">Transcription regulation</keyword>
<dbReference type="InterPro" id="IPR036390">
    <property type="entry name" value="WH_DNA-bd_sf"/>
</dbReference>
<dbReference type="GO" id="GO:0005634">
    <property type="term" value="C:nucleus"/>
    <property type="evidence" value="ECO:0007669"/>
    <property type="project" value="UniProtKB-SubCell"/>
</dbReference>
<dbReference type="Proteomes" id="UP000011115">
    <property type="component" value="Unassembled WGS sequence"/>
</dbReference>
<dbReference type="OrthoDB" id="60033at2759"/>
<keyword evidence="7" id="KW-0804">Transcription</keyword>
<gene>
    <name evidence="12" type="primary">LOC102583973</name>
</gene>
<organism evidence="12 13">
    <name type="scientific">Solanum tuberosum</name>
    <name type="common">Potato</name>
    <dbReference type="NCBI Taxonomy" id="4113"/>
    <lineage>
        <taxon>Eukaryota</taxon>
        <taxon>Viridiplantae</taxon>
        <taxon>Streptophyta</taxon>
        <taxon>Embryophyta</taxon>
        <taxon>Tracheophyta</taxon>
        <taxon>Spermatophyta</taxon>
        <taxon>Magnoliopsida</taxon>
        <taxon>eudicotyledons</taxon>
        <taxon>Gunneridae</taxon>
        <taxon>Pentapetalae</taxon>
        <taxon>asterids</taxon>
        <taxon>lamiids</taxon>
        <taxon>Solanales</taxon>
        <taxon>Solanaceae</taxon>
        <taxon>Solanoideae</taxon>
        <taxon>Solaneae</taxon>
        <taxon>Solanum</taxon>
    </lineage>
</organism>
<dbReference type="Gramene" id="PGSC0003DMT400041943">
    <property type="protein sequence ID" value="PGSC0003DMT400041943"/>
    <property type="gene ID" value="PGSC0003DMG400016270"/>
</dbReference>
<dbReference type="GO" id="GO:0003700">
    <property type="term" value="F:DNA-binding transcription factor activity"/>
    <property type="evidence" value="ECO:0007669"/>
    <property type="project" value="InterPro"/>
</dbReference>
<name>M1BC85_SOLTU</name>
<dbReference type="EnsemblPlants" id="PGSC0003DMT400041943">
    <property type="protein sequence ID" value="PGSC0003DMT400041943"/>
    <property type="gene ID" value="PGSC0003DMG400016270"/>
</dbReference>
<evidence type="ECO:0000256" key="6">
    <source>
        <dbReference type="ARBA" id="ARBA00023125"/>
    </source>
</evidence>
<evidence type="ECO:0000313" key="13">
    <source>
        <dbReference type="Proteomes" id="UP000011115"/>
    </source>
</evidence>
<dbReference type="AlphaFoldDB" id="M1BC85"/>
<comment type="similarity">
    <text evidence="9">Belongs to the HSF family.</text>
</comment>
<comment type="subcellular location">
    <subcellularLocation>
        <location evidence="1">Nucleus</location>
    </subcellularLocation>
</comment>
<sequence length="117" mass="13737">MDDFDNLIKEEFDGSFLVPQPKECLHENGPPPFLTKTYELVDDPSSNDVVSWSRGNNSFIVWDPQNLAINFLPRYFKHNNFSSFVRQLNTYVSIIFIFYLYMTTIHLLICSILYDDV</sequence>
<keyword evidence="5" id="KW-0346">Stress response</keyword>
<keyword evidence="3" id="KW-0597">Phosphoprotein</keyword>
<evidence type="ECO:0000256" key="4">
    <source>
        <dbReference type="ARBA" id="ARBA00023015"/>
    </source>
</evidence>
<reference evidence="13" key="1">
    <citation type="journal article" date="2011" name="Nature">
        <title>Genome sequence and analysis of the tuber crop potato.</title>
        <authorList>
            <consortium name="The Potato Genome Sequencing Consortium"/>
        </authorList>
    </citation>
    <scope>NUCLEOTIDE SEQUENCE [LARGE SCALE GENOMIC DNA]</scope>
    <source>
        <strain evidence="13">cv. DM1-3 516 R44</strain>
    </source>
</reference>
<dbReference type="FunFam" id="1.10.10.10:FF:000037">
    <property type="entry name" value="Heat stress transcription factor B-4"/>
    <property type="match status" value="1"/>
</dbReference>
<keyword evidence="10" id="KW-0472">Membrane</keyword>
<dbReference type="SUPFAM" id="SSF46785">
    <property type="entry name" value="Winged helix' DNA-binding domain"/>
    <property type="match status" value="1"/>
</dbReference>